<reference evidence="3" key="1">
    <citation type="submission" date="2019-02" db="EMBL/GenBank/DDBJ databases">
        <authorList>
            <person name="Gruber-Vodicka R. H."/>
            <person name="Seah K. B. B."/>
        </authorList>
    </citation>
    <scope>NUCLEOTIDE SEQUENCE</scope>
    <source>
        <strain evidence="2">BECK_S312</strain>
        <strain evidence="3">BECK_S426</strain>
    </source>
</reference>
<dbReference type="EMBL" id="CAADFM010000019">
    <property type="protein sequence ID" value="VFK08638.1"/>
    <property type="molecule type" value="Genomic_DNA"/>
</dbReference>
<sequence>MIKTRNLKVLAMILVVGGLTACGASYNVTKLDGPEIPKLLPHEGIYYSLPKTEIVLRMPITVKKTTEGRLYYEFEDNVKNCRKDSSH</sequence>
<accession>A0A450X6H1</accession>
<dbReference type="EMBL" id="CAADFP010000017">
    <property type="protein sequence ID" value="VFK24876.1"/>
    <property type="molecule type" value="Genomic_DNA"/>
</dbReference>
<feature type="signal peptide" evidence="1">
    <location>
        <begin position="1"/>
        <end position="21"/>
    </location>
</feature>
<evidence type="ECO:0008006" key="4">
    <source>
        <dbReference type="Google" id="ProtNLM"/>
    </source>
</evidence>
<keyword evidence="1" id="KW-0732">Signal</keyword>
<evidence type="ECO:0000313" key="2">
    <source>
        <dbReference type="EMBL" id="VFK08638.1"/>
    </source>
</evidence>
<evidence type="ECO:0000313" key="3">
    <source>
        <dbReference type="EMBL" id="VFK24876.1"/>
    </source>
</evidence>
<gene>
    <name evidence="2" type="ORF">BECKLPF1236A_GA0070988_100196</name>
    <name evidence="3" type="ORF">BECKLPF1236C_GA0070990_100176</name>
</gene>
<evidence type="ECO:0000256" key="1">
    <source>
        <dbReference type="SAM" id="SignalP"/>
    </source>
</evidence>
<proteinExistence type="predicted"/>
<organism evidence="3">
    <name type="scientific">Candidatus Kentrum sp. LPFa</name>
    <dbReference type="NCBI Taxonomy" id="2126335"/>
    <lineage>
        <taxon>Bacteria</taxon>
        <taxon>Pseudomonadati</taxon>
        <taxon>Pseudomonadota</taxon>
        <taxon>Gammaproteobacteria</taxon>
        <taxon>Candidatus Kentrum</taxon>
    </lineage>
</organism>
<dbReference type="PROSITE" id="PS51257">
    <property type="entry name" value="PROKAR_LIPOPROTEIN"/>
    <property type="match status" value="1"/>
</dbReference>
<name>A0A450X6H1_9GAMM</name>
<dbReference type="AlphaFoldDB" id="A0A450X6H1"/>
<protein>
    <recommendedName>
        <fullName evidence="4">Lipoprotein</fullName>
    </recommendedName>
</protein>
<feature type="chain" id="PRO_5036354191" description="Lipoprotein" evidence="1">
    <location>
        <begin position="22"/>
        <end position="87"/>
    </location>
</feature>